<dbReference type="KEGG" id="hqi:H9L05_08310"/>
<evidence type="ECO:0000313" key="3">
    <source>
        <dbReference type="Proteomes" id="UP000516093"/>
    </source>
</evidence>
<evidence type="ECO:0000256" key="1">
    <source>
        <dbReference type="SAM" id="SignalP"/>
    </source>
</evidence>
<protein>
    <submittedName>
        <fullName evidence="2">Uncharacterized protein</fullName>
    </submittedName>
</protein>
<dbReference type="AlphaFoldDB" id="A0A7H0GZ31"/>
<accession>A0A7H0GZ31</accession>
<feature type="signal peptide" evidence="1">
    <location>
        <begin position="1"/>
        <end position="20"/>
    </location>
</feature>
<sequence length="242" mass="27072">MKRISLIALLNLSLISVSIAQNQTVTMSEMGRLTGGSYTPFEYRRIVDQTKLTPDQAYYTPDWKAGTILLANNQALAVPAMRFNMAMRLVEVQDPSAEGGIRVVPPASVRGFILGAAGQNGQIFEVQSYRSATYSGKNYFESLNQGPVRLFLLHEVVERPAARNEALGVETRAAQYLRSTQPYVLRAGQERVEPLSLTKKAVLRLFNEKAPQMEAYASQNNLSYEQLPHIAKMMEHYKTLNN</sequence>
<feature type="chain" id="PRO_5028998519" evidence="1">
    <location>
        <begin position="21"/>
        <end position="242"/>
    </location>
</feature>
<reference evidence="2 3" key="1">
    <citation type="submission" date="2020-08" db="EMBL/GenBank/DDBJ databases">
        <title>Genome sequence of Hymenobacter qilianensis JCM 19763T.</title>
        <authorList>
            <person name="Hyun D.-W."/>
            <person name="Bae J.-W."/>
        </authorList>
    </citation>
    <scope>NUCLEOTIDE SEQUENCE [LARGE SCALE GENOMIC DNA]</scope>
    <source>
        <strain evidence="2 3">JCM 19763</strain>
    </source>
</reference>
<keyword evidence="3" id="KW-1185">Reference proteome</keyword>
<name>A0A7H0GZ31_9BACT</name>
<keyword evidence="1" id="KW-0732">Signal</keyword>
<gene>
    <name evidence="2" type="ORF">H9L05_08310</name>
</gene>
<organism evidence="2 3">
    <name type="scientific">Hymenobacter qilianensis</name>
    <dbReference type="NCBI Taxonomy" id="1385715"/>
    <lineage>
        <taxon>Bacteria</taxon>
        <taxon>Pseudomonadati</taxon>
        <taxon>Bacteroidota</taxon>
        <taxon>Cytophagia</taxon>
        <taxon>Cytophagales</taxon>
        <taxon>Hymenobacteraceae</taxon>
        <taxon>Hymenobacter</taxon>
    </lineage>
</organism>
<dbReference type="EMBL" id="CP060784">
    <property type="protein sequence ID" value="QNP53547.1"/>
    <property type="molecule type" value="Genomic_DNA"/>
</dbReference>
<proteinExistence type="predicted"/>
<evidence type="ECO:0000313" key="2">
    <source>
        <dbReference type="EMBL" id="QNP53547.1"/>
    </source>
</evidence>
<dbReference type="RefSeq" id="WP_187733760.1">
    <property type="nucleotide sequence ID" value="NZ_BMFN01000001.1"/>
</dbReference>
<dbReference type="Proteomes" id="UP000516093">
    <property type="component" value="Chromosome"/>
</dbReference>